<reference evidence="3 4" key="1">
    <citation type="submission" date="2017-10" db="EMBL/GenBank/DDBJ databases">
        <title>The draft genome sequence of Lewinella nigricans NBRC 102662.</title>
        <authorList>
            <person name="Wang K."/>
        </authorList>
    </citation>
    <scope>NUCLEOTIDE SEQUENCE [LARGE SCALE GENOMIC DNA]</scope>
    <source>
        <strain evidence="3 4">NBRC 102662</strain>
    </source>
</reference>
<dbReference type="OrthoDB" id="649093at2"/>
<protein>
    <recommendedName>
        <fullName evidence="2">Peptidase M56 domain-containing protein</fullName>
    </recommendedName>
</protein>
<evidence type="ECO:0000313" key="3">
    <source>
        <dbReference type="EMBL" id="PHN02405.1"/>
    </source>
</evidence>
<proteinExistence type="predicted"/>
<accession>A0A2D0N1N2</accession>
<dbReference type="Proteomes" id="UP000223913">
    <property type="component" value="Unassembled WGS sequence"/>
</dbReference>
<name>A0A2D0N1N2_FLAN2</name>
<organism evidence="3 4">
    <name type="scientific">Flavilitoribacter nigricans (strain ATCC 23147 / DSM 23189 / NBRC 102662 / NCIMB 1420 / SS-2)</name>
    <name type="common">Lewinella nigricans</name>
    <dbReference type="NCBI Taxonomy" id="1122177"/>
    <lineage>
        <taxon>Bacteria</taxon>
        <taxon>Pseudomonadati</taxon>
        <taxon>Bacteroidota</taxon>
        <taxon>Saprospiria</taxon>
        <taxon>Saprospirales</taxon>
        <taxon>Lewinellaceae</taxon>
        <taxon>Flavilitoribacter</taxon>
    </lineage>
</organism>
<feature type="transmembrane region" description="Helical" evidence="1">
    <location>
        <begin position="6"/>
        <end position="23"/>
    </location>
</feature>
<feature type="transmembrane region" description="Helical" evidence="1">
    <location>
        <begin position="180"/>
        <end position="199"/>
    </location>
</feature>
<keyword evidence="1" id="KW-0472">Membrane</keyword>
<keyword evidence="4" id="KW-1185">Reference proteome</keyword>
<dbReference type="AlphaFoldDB" id="A0A2D0N1N2"/>
<feature type="domain" description="Peptidase M56" evidence="2">
    <location>
        <begin position="134"/>
        <end position="255"/>
    </location>
</feature>
<dbReference type="EMBL" id="PDUD01000040">
    <property type="protein sequence ID" value="PHN02405.1"/>
    <property type="molecule type" value="Genomic_DNA"/>
</dbReference>
<keyword evidence="1" id="KW-1133">Transmembrane helix</keyword>
<keyword evidence="1" id="KW-0812">Transmembrane</keyword>
<feature type="transmembrane region" description="Helical" evidence="1">
    <location>
        <begin position="88"/>
        <end position="106"/>
    </location>
</feature>
<dbReference type="InterPro" id="IPR008756">
    <property type="entry name" value="Peptidase_M56"/>
</dbReference>
<evidence type="ECO:0000256" key="1">
    <source>
        <dbReference type="SAM" id="Phobius"/>
    </source>
</evidence>
<dbReference type="CDD" id="cd07341">
    <property type="entry name" value="M56_BlaR1_MecR1_like"/>
    <property type="match status" value="1"/>
</dbReference>
<feature type="transmembrane region" description="Helical" evidence="1">
    <location>
        <begin position="35"/>
        <end position="55"/>
    </location>
</feature>
<evidence type="ECO:0000259" key="2">
    <source>
        <dbReference type="Pfam" id="PF05569"/>
    </source>
</evidence>
<gene>
    <name evidence="3" type="ORF">CRP01_31990</name>
</gene>
<comment type="caution">
    <text evidence="3">The sequence shown here is derived from an EMBL/GenBank/DDBJ whole genome shotgun (WGS) entry which is preliminary data.</text>
</comment>
<evidence type="ECO:0000313" key="4">
    <source>
        <dbReference type="Proteomes" id="UP000223913"/>
    </source>
</evidence>
<sequence>MIEYVVLSTFCLTVTWILYRIVLSHLHSFTFNRIYLLLCLIIAFGAPLLTFEITIPTQMVPVVSNHEILGNDLKGTGSGSSLSGEGGSAIPVLLMIYWIGVLVKLIRLTNSIRNIASRIKSSEIQSVGNSKLVLLNEPTPIYSFFHFIFVPADRWRNHKIPVQILEHEQAHQHQKHSLDILFIECLGLLFWYQPLLYFFKRAIRMNHEFLCDRSVLRKHRNVALYQQLLLAQIVKGRSFPLASPLNFSLTKKRFLMMKIESISSVNFWQKFTSIITLFAVALICSCTLTDPQKDAVTVPPVPGEWTNEVGMDVPAPPPAPKNDFLTTQLLNKWQDASEYAIWVDDKKIANQTLASMQPKDFATFRVLGHVDDPVSRVDLYSHAYYEKHLKSEFKGKE</sequence>
<dbReference type="Pfam" id="PF05569">
    <property type="entry name" value="Peptidase_M56"/>
    <property type="match status" value="1"/>
</dbReference>